<dbReference type="AlphaFoldDB" id="A0A151MTN6"/>
<evidence type="ECO:0000313" key="3">
    <source>
        <dbReference type="Proteomes" id="UP000050525"/>
    </source>
</evidence>
<protein>
    <submittedName>
        <fullName evidence="2">Uncharacterized protein</fullName>
    </submittedName>
</protein>
<feature type="compositionally biased region" description="Basic and acidic residues" evidence="1">
    <location>
        <begin position="1"/>
        <end position="24"/>
    </location>
</feature>
<sequence length="113" mass="12335">MGKVSWEKSRDKVLSAGKGEEIGPRHKSRNTPRWIPEKRIRLRKQTPRVSVGIRGSGDLRGLGTNVEQPLGAGAPARASSAEGTLRAPAESGGWAGVRHFNSCVKRRPQQIRC</sequence>
<dbReference type="Proteomes" id="UP000050525">
    <property type="component" value="Unassembled WGS sequence"/>
</dbReference>
<comment type="caution">
    <text evidence="2">The sequence shown here is derived from an EMBL/GenBank/DDBJ whole genome shotgun (WGS) entry which is preliminary data.</text>
</comment>
<dbReference type="EMBL" id="AKHW03005066">
    <property type="protein sequence ID" value="KYO27875.1"/>
    <property type="molecule type" value="Genomic_DNA"/>
</dbReference>
<keyword evidence="3" id="KW-1185">Reference proteome</keyword>
<reference evidence="2 3" key="1">
    <citation type="journal article" date="2012" name="Genome Biol.">
        <title>Sequencing three crocodilian genomes to illuminate the evolution of archosaurs and amniotes.</title>
        <authorList>
            <person name="St John J.A."/>
            <person name="Braun E.L."/>
            <person name="Isberg S.R."/>
            <person name="Miles L.G."/>
            <person name="Chong A.Y."/>
            <person name="Gongora J."/>
            <person name="Dalzell P."/>
            <person name="Moran C."/>
            <person name="Bed'hom B."/>
            <person name="Abzhanov A."/>
            <person name="Burgess S.C."/>
            <person name="Cooksey A.M."/>
            <person name="Castoe T.A."/>
            <person name="Crawford N.G."/>
            <person name="Densmore L.D."/>
            <person name="Drew J.C."/>
            <person name="Edwards S.V."/>
            <person name="Faircloth B.C."/>
            <person name="Fujita M.K."/>
            <person name="Greenwold M.J."/>
            <person name="Hoffmann F.G."/>
            <person name="Howard J.M."/>
            <person name="Iguchi T."/>
            <person name="Janes D.E."/>
            <person name="Khan S.Y."/>
            <person name="Kohno S."/>
            <person name="de Koning A.J."/>
            <person name="Lance S.L."/>
            <person name="McCarthy F.M."/>
            <person name="McCormack J.E."/>
            <person name="Merchant M.E."/>
            <person name="Peterson D.G."/>
            <person name="Pollock D.D."/>
            <person name="Pourmand N."/>
            <person name="Raney B.J."/>
            <person name="Roessler K.A."/>
            <person name="Sanford J.R."/>
            <person name="Sawyer R.H."/>
            <person name="Schmidt C.J."/>
            <person name="Triplett E.W."/>
            <person name="Tuberville T.D."/>
            <person name="Venegas-Anaya M."/>
            <person name="Howard J.T."/>
            <person name="Jarvis E.D."/>
            <person name="Guillette L.J.Jr."/>
            <person name="Glenn T.C."/>
            <person name="Green R.E."/>
            <person name="Ray D.A."/>
        </authorList>
    </citation>
    <scope>NUCLEOTIDE SEQUENCE [LARGE SCALE GENOMIC DNA]</scope>
    <source>
        <strain evidence="2">KSC_2009_1</strain>
    </source>
</reference>
<evidence type="ECO:0000256" key="1">
    <source>
        <dbReference type="SAM" id="MobiDB-lite"/>
    </source>
</evidence>
<organism evidence="2 3">
    <name type="scientific">Alligator mississippiensis</name>
    <name type="common">American alligator</name>
    <dbReference type="NCBI Taxonomy" id="8496"/>
    <lineage>
        <taxon>Eukaryota</taxon>
        <taxon>Metazoa</taxon>
        <taxon>Chordata</taxon>
        <taxon>Craniata</taxon>
        <taxon>Vertebrata</taxon>
        <taxon>Euteleostomi</taxon>
        <taxon>Archelosauria</taxon>
        <taxon>Archosauria</taxon>
        <taxon>Crocodylia</taxon>
        <taxon>Alligatoridae</taxon>
        <taxon>Alligatorinae</taxon>
        <taxon>Alligator</taxon>
    </lineage>
</organism>
<feature type="region of interest" description="Disordered" evidence="1">
    <location>
        <begin position="45"/>
        <end position="94"/>
    </location>
</feature>
<name>A0A151MTN6_ALLMI</name>
<feature type="region of interest" description="Disordered" evidence="1">
    <location>
        <begin position="1"/>
        <end position="32"/>
    </location>
</feature>
<gene>
    <name evidence="2" type="ORF">Y1Q_0020999</name>
</gene>
<accession>A0A151MTN6</accession>
<evidence type="ECO:0000313" key="2">
    <source>
        <dbReference type="EMBL" id="KYO27875.1"/>
    </source>
</evidence>
<proteinExistence type="predicted"/>